<dbReference type="GO" id="GO:0015344">
    <property type="term" value="F:siderophore uptake transmembrane transporter activity"/>
    <property type="evidence" value="ECO:0007669"/>
    <property type="project" value="TreeGrafter"/>
</dbReference>
<keyword evidence="7" id="KW-0675">Receptor</keyword>
<dbReference type="GO" id="GO:0009279">
    <property type="term" value="C:cell outer membrane"/>
    <property type="evidence" value="ECO:0007669"/>
    <property type="project" value="UniProtKB-SubCell"/>
</dbReference>
<feature type="domain" description="TonB-dependent receptor-like beta-barrel" evidence="9">
    <location>
        <begin position="167"/>
        <end position="481"/>
    </location>
</feature>
<evidence type="ECO:0000256" key="7">
    <source>
        <dbReference type="ARBA" id="ARBA00023170"/>
    </source>
</evidence>
<keyword evidence="2" id="KW-0813">Transport</keyword>
<keyword evidence="8" id="KW-0998">Cell outer membrane</keyword>
<evidence type="ECO:0000313" key="10">
    <source>
        <dbReference type="EMBL" id="SVB79069.1"/>
    </source>
</evidence>
<gene>
    <name evidence="10" type="ORF">METZ01_LOCUS231923</name>
</gene>
<reference evidence="10" key="1">
    <citation type="submission" date="2018-05" db="EMBL/GenBank/DDBJ databases">
        <authorList>
            <person name="Lanie J.A."/>
            <person name="Ng W.-L."/>
            <person name="Kazmierczak K.M."/>
            <person name="Andrzejewski T.M."/>
            <person name="Davidsen T.M."/>
            <person name="Wayne K.J."/>
            <person name="Tettelin H."/>
            <person name="Glass J.I."/>
            <person name="Rusch D."/>
            <person name="Podicherti R."/>
            <person name="Tsui H.-C.T."/>
            <person name="Winkler M.E."/>
        </authorList>
    </citation>
    <scope>NUCLEOTIDE SEQUENCE</scope>
</reference>
<dbReference type="PANTHER" id="PTHR30069:SF29">
    <property type="entry name" value="HEMOGLOBIN AND HEMOGLOBIN-HAPTOGLOBIN-BINDING PROTEIN 1-RELATED"/>
    <property type="match status" value="1"/>
</dbReference>
<dbReference type="InterPro" id="IPR039426">
    <property type="entry name" value="TonB-dep_rcpt-like"/>
</dbReference>
<protein>
    <recommendedName>
        <fullName evidence="9">TonB-dependent receptor-like beta-barrel domain-containing protein</fullName>
    </recommendedName>
</protein>
<accession>A0A382GVS6</accession>
<feature type="non-terminal residue" evidence="10">
    <location>
        <position position="1"/>
    </location>
</feature>
<evidence type="ECO:0000256" key="5">
    <source>
        <dbReference type="ARBA" id="ARBA00023077"/>
    </source>
</evidence>
<organism evidence="10">
    <name type="scientific">marine metagenome</name>
    <dbReference type="NCBI Taxonomy" id="408172"/>
    <lineage>
        <taxon>unclassified sequences</taxon>
        <taxon>metagenomes</taxon>
        <taxon>ecological metagenomes</taxon>
    </lineage>
</organism>
<comment type="subcellular location">
    <subcellularLocation>
        <location evidence="1">Cell outer membrane</location>
        <topology evidence="1">Multi-pass membrane protein</topology>
    </subcellularLocation>
</comment>
<dbReference type="GO" id="GO:0044718">
    <property type="term" value="P:siderophore transmembrane transport"/>
    <property type="evidence" value="ECO:0007669"/>
    <property type="project" value="TreeGrafter"/>
</dbReference>
<keyword evidence="4" id="KW-0732">Signal</keyword>
<feature type="non-terminal residue" evidence="10">
    <location>
        <position position="484"/>
    </location>
</feature>
<keyword evidence="3" id="KW-0812">Transmembrane</keyword>
<evidence type="ECO:0000256" key="2">
    <source>
        <dbReference type="ARBA" id="ARBA00022448"/>
    </source>
</evidence>
<evidence type="ECO:0000256" key="4">
    <source>
        <dbReference type="ARBA" id="ARBA00022729"/>
    </source>
</evidence>
<dbReference type="InterPro" id="IPR036942">
    <property type="entry name" value="Beta-barrel_TonB_sf"/>
</dbReference>
<dbReference type="Pfam" id="PF00593">
    <property type="entry name" value="TonB_dep_Rec_b-barrel"/>
    <property type="match status" value="1"/>
</dbReference>
<proteinExistence type="predicted"/>
<keyword evidence="6" id="KW-0472">Membrane</keyword>
<dbReference type="PROSITE" id="PS52016">
    <property type="entry name" value="TONB_DEPENDENT_REC_3"/>
    <property type="match status" value="1"/>
</dbReference>
<dbReference type="AlphaFoldDB" id="A0A382GVS6"/>
<dbReference type="EMBL" id="UINC01057665">
    <property type="protein sequence ID" value="SVB79069.1"/>
    <property type="molecule type" value="Genomic_DNA"/>
</dbReference>
<dbReference type="SUPFAM" id="SSF56935">
    <property type="entry name" value="Porins"/>
    <property type="match status" value="1"/>
</dbReference>
<name>A0A382GVS6_9ZZZZ</name>
<dbReference type="PANTHER" id="PTHR30069">
    <property type="entry name" value="TONB-DEPENDENT OUTER MEMBRANE RECEPTOR"/>
    <property type="match status" value="1"/>
</dbReference>
<dbReference type="Gene3D" id="2.40.170.20">
    <property type="entry name" value="TonB-dependent receptor, beta-barrel domain"/>
    <property type="match status" value="1"/>
</dbReference>
<evidence type="ECO:0000256" key="3">
    <source>
        <dbReference type="ARBA" id="ARBA00022692"/>
    </source>
</evidence>
<sequence length="484" mass="54055">AATTLYGAEAAAGVIQIFTKRGGNGAPQWTAETQQGYSYFRPFGTDEVPYMWLDQVFRKGHRQRYSMSVRGGTDDIGYFVSGAWNDNVGAVETDGEQKMNVRANVTFSPTEDLMLQFNNTFARTDLTQAQMGNSVTSIMMSAIRGPKNYMAGKRDQETLRLLLHGEEYRNTITRATTGLTINYTPGADFTHRLTVGYDYSQDDHFNAQDYCWLCPIGIMSNFSDYMLEGEGRRGMSQNAIWSLDYTGTLGIDLGWLNDGLRSTVAFGMQGVENEIENTEMVGRNYPGPGEYTLSSAATKQYMTQNRLRVITGGFFAQNMFALDDKYFITAGLRVDGNSAFGESLGFELYPKLSGSYVLSDEAFFPEGFGEIKLRAAYGFAGRSPGAFDKVRTWSPVGFNFNEQAFYPQNLGNPDLGPERTREYEYGMDGSWFDGRFSAEVTYYHQLTSDALFRVASSQTMGGWSKQLENVGEFENKGWEVGTNT</sequence>
<evidence type="ECO:0000256" key="8">
    <source>
        <dbReference type="ARBA" id="ARBA00023237"/>
    </source>
</evidence>
<dbReference type="InterPro" id="IPR000531">
    <property type="entry name" value="Beta-barrel_TonB"/>
</dbReference>
<evidence type="ECO:0000256" key="6">
    <source>
        <dbReference type="ARBA" id="ARBA00023136"/>
    </source>
</evidence>
<evidence type="ECO:0000256" key="1">
    <source>
        <dbReference type="ARBA" id="ARBA00004571"/>
    </source>
</evidence>
<evidence type="ECO:0000259" key="9">
    <source>
        <dbReference type="Pfam" id="PF00593"/>
    </source>
</evidence>
<keyword evidence="5" id="KW-0798">TonB box</keyword>